<dbReference type="GO" id="GO:0120159">
    <property type="term" value="F:rRNA pseudouridine synthase activity"/>
    <property type="evidence" value="ECO:0007669"/>
    <property type="project" value="UniProtKB-ARBA"/>
</dbReference>
<dbReference type="EC" id="5.4.99.-" evidence="5"/>
<evidence type="ECO:0000256" key="4">
    <source>
        <dbReference type="PROSITE-ProRule" id="PRU00182"/>
    </source>
</evidence>
<comment type="caution">
    <text evidence="7">The sequence shown here is derived from an EMBL/GenBank/DDBJ whole genome shotgun (WGS) entry which is preliminary data.</text>
</comment>
<dbReference type="PROSITE" id="PS50889">
    <property type="entry name" value="S4"/>
    <property type="match status" value="1"/>
</dbReference>
<dbReference type="GO" id="GO:0000455">
    <property type="term" value="P:enzyme-directed rRNA pseudouridine synthesis"/>
    <property type="evidence" value="ECO:0007669"/>
    <property type="project" value="UniProtKB-ARBA"/>
</dbReference>
<dbReference type="Pfam" id="PF01479">
    <property type="entry name" value="S4"/>
    <property type="match status" value="1"/>
</dbReference>
<dbReference type="InterPro" id="IPR036986">
    <property type="entry name" value="S4_RNA-bd_sf"/>
</dbReference>
<dbReference type="OrthoDB" id="9807213at2"/>
<dbReference type="FunFam" id="3.30.70.1560:FF:000001">
    <property type="entry name" value="Pseudouridine synthase"/>
    <property type="match status" value="1"/>
</dbReference>
<dbReference type="PANTHER" id="PTHR47683">
    <property type="entry name" value="PSEUDOURIDINE SYNTHASE FAMILY PROTEIN-RELATED"/>
    <property type="match status" value="1"/>
</dbReference>
<dbReference type="PROSITE" id="PS01149">
    <property type="entry name" value="PSI_RSU"/>
    <property type="match status" value="1"/>
</dbReference>
<dbReference type="FunFam" id="3.30.70.580:FF:000005">
    <property type="entry name" value="Pseudouridine synthase"/>
    <property type="match status" value="1"/>
</dbReference>
<dbReference type="CDD" id="cd02870">
    <property type="entry name" value="PseudoU_synth_RsuA_like"/>
    <property type="match status" value="1"/>
</dbReference>
<evidence type="ECO:0000313" key="7">
    <source>
        <dbReference type="EMBL" id="PTM58637.1"/>
    </source>
</evidence>
<dbReference type="SUPFAM" id="SSF55174">
    <property type="entry name" value="Alpha-L RNA-binding motif"/>
    <property type="match status" value="1"/>
</dbReference>
<feature type="domain" description="RNA-binding S4" evidence="6">
    <location>
        <begin position="2"/>
        <end position="61"/>
    </location>
</feature>
<comment type="similarity">
    <text evidence="1 5">Belongs to the pseudouridine synthase RsuA family.</text>
</comment>
<gene>
    <name evidence="7" type="ORF">C8J48_1222</name>
</gene>
<sequence length="238" mass="27729">MERLQKVMAHAGVASRRKCEELIRLGRVQVNGHPVTELGRRVDPIKDRIQVDGREIRQESKRYFLFYKPRGVITSLSDPHGRRVVTDFFREVDQRVYPVGRLDYDTEGLLLLTNDGELANRLAHPRHEVDKVYQARVVGHPGEEALQRLRRGIKLEDGWTAPAQVRLLEKEEKGSWLELIIHEGRNRQIRRMLKAIGHPVRRLIRTQVAFLTLDGLRPGRHRELKPAEVTQLWKRMGD</sequence>
<dbReference type="FunFam" id="3.10.290.10:FF:000003">
    <property type="entry name" value="Pseudouridine synthase"/>
    <property type="match status" value="1"/>
</dbReference>
<dbReference type="Gene3D" id="3.30.70.1560">
    <property type="entry name" value="Alpha-L RNA-binding motif"/>
    <property type="match status" value="1"/>
</dbReference>
<dbReference type="CDD" id="cd00165">
    <property type="entry name" value="S4"/>
    <property type="match status" value="1"/>
</dbReference>
<organism evidence="7 8">
    <name type="scientific">Desmospora activa DSM 45169</name>
    <dbReference type="NCBI Taxonomy" id="1121389"/>
    <lineage>
        <taxon>Bacteria</taxon>
        <taxon>Bacillati</taxon>
        <taxon>Bacillota</taxon>
        <taxon>Bacilli</taxon>
        <taxon>Bacillales</taxon>
        <taxon>Thermoactinomycetaceae</taxon>
        <taxon>Desmospora</taxon>
    </lineage>
</organism>
<dbReference type="SUPFAM" id="SSF55120">
    <property type="entry name" value="Pseudouridine synthase"/>
    <property type="match status" value="1"/>
</dbReference>
<dbReference type="EMBL" id="PZZP01000001">
    <property type="protein sequence ID" value="PTM58637.1"/>
    <property type="molecule type" value="Genomic_DNA"/>
</dbReference>
<dbReference type="InterPro" id="IPR000748">
    <property type="entry name" value="PsdUridine_synth_RsuA/RluB/E/F"/>
</dbReference>
<dbReference type="GO" id="GO:0003723">
    <property type="term" value="F:RNA binding"/>
    <property type="evidence" value="ECO:0007669"/>
    <property type="project" value="UniProtKB-KW"/>
</dbReference>
<evidence type="ECO:0000259" key="6">
    <source>
        <dbReference type="SMART" id="SM00363"/>
    </source>
</evidence>
<dbReference type="InterPro" id="IPR018496">
    <property type="entry name" value="PsdUridine_synth_RsuA/RluB_CS"/>
</dbReference>
<protein>
    <recommendedName>
        <fullName evidence="5">Pseudouridine synthase</fullName>
        <ecNumber evidence="5">5.4.99.-</ecNumber>
    </recommendedName>
</protein>
<evidence type="ECO:0000256" key="2">
    <source>
        <dbReference type="ARBA" id="ARBA00022884"/>
    </source>
</evidence>
<proteinExistence type="inferred from homology"/>
<evidence type="ECO:0000256" key="5">
    <source>
        <dbReference type="RuleBase" id="RU003887"/>
    </source>
</evidence>
<evidence type="ECO:0000256" key="3">
    <source>
        <dbReference type="ARBA" id="ARBA00023235"/>
    </source>
</evidence>
<dbReference type="InterPro" id="IPR020094">
    <property type="entry name" value="TruA/RsuA/RluB/E/F_N"/>
</dbReference>
<dbReference type="NCBIfam" id="TIGR00093">
    <property type="entry name" value="pseudouridine synthase"/>
    <property type="match status" value="1"/>
</dbReference>
<keyword evidence="2 4" id="KW-0694">RNA-binding</keyword>
<dbReference type="InterPro" id="IPR042092">
    <property type="entry name" value="PsdUridine_s_RsuA/RluB/E/F_cat"/>
</dbReference>
<dbReference type="PANTHER" id="PTHR47683:SF2">
    <property type="entry name" value="RNA-BINDING S4 DOMAIN-CONTAINING PROTEIN"/>
    <property type="match status" value="1"/>
</dbReference>
<dbReference type="RefSeq" id="WP_107725415.1">
    <property type="nucleotide sequence ID" value="NZ_PZZP01000001.1"/>
</dbReference>
<reference evidence="7 8" key="1">
    <citation type="submission" date="2018-04" db="EMBL/GenBank/DDBJ databases">
        <title>Genomic Encyclopedia of Archaeal and Bacterial Type Strains, Phase II (KMG-II): from individual species to whole genera.</title>
        <authorList>
            <person name="Goeker M."/>
        </authorList>
    </citation>
    <scope>NUCLEOTIDE SEQUENCE [LARGE SCALE GENOMIC DNA]</scope>
    <source>
        <strain evidence="7 8">DSM 45169</strain>
    </source>
</reference>
<keyword evidence="3 5" id="KW-0413">Isomerase</keyword>
<dbReference type="Gene3D" id="3.10.290.10">
    <property type="entry name" value="RNA-binding S4 domain"/>
    <property type="match status" value="1"/>
</dbReference>
<dbReference type="InterPro" id="IPR050343">
    <property type="entry name" value="RsuA_PseudoU_synthase"/>
</dbReference>
<dbReference type="Proteomes" id="UP000241639">
    <property type="component" value="Unassembled WGS sequence"/>
</dbReference>
<evidence type="ECO:0000313" key="8">
    <source>
        <dbReference type="Proteomes" id="UP000241639"/>
    </source>
</evidence>
<keyword evidence="8" id="KW-1185">Reference proteome</keyword>
<dbReference type="AlphaFoldDB" id="A0A2T4Z9S8"/>
<accession>A0A2T4Z9S8</accession>
<name>A0A2T4Z9S8_9BACL</name>
<dbReference type="InterPro" id="IPR002942">
    <property type="entry name" value="S4_RNA-bd"/>
</dbReference>
<dbReference type="Pfam" id="PF00849">
    <property type="entry name" value="PseudoU_synth_2"/>
    <property type="match status" value="1"/>
</dbReference>
<dbReference type="GO" id="GO:0005829">
    <property type="term" value="C:cytosol"/>
    <property type="evidence" value="ECO:0007669"/>
    <property type="project" value="UniProtKB-ARBA"/>
</dbReference>
<dbReference type="SMART" id="SM00363">
    <property type="entry name" value="S4"/>
    <property type="match status" value="1"/>
</dbReference>
<dbReference type="InterPro" id="IPR020103">
    <property type="entry name" value="PsdUridine_synth_cat_dom_sf"/>
</dbReference>
<dbReference type="InterPro" id="IPR006145">
    <property type="entry name" value="PsdUridine_synth_RsuA/RluA"/>
</dbReference>
<evidence type="ECO:0000256" key="1">
    <source>
        <dbReference type="ARBA" id="ARBA00008348"/>
    </source>
</evidence>
<dbReference type="Gene3D" id="3.30.70.580">
    <property type="entry name" value="Pseudouridine synthase I, catalytic domain, N-terminal subdomain"/>
    <property type="match status" value="1"/>
</dbReference>